<dbReference type="AlphaFoldDB" id="A0A2V3HT42"/>
<dbReference type="GO" id="GO:0010181">
    <property type="term" value="F:FMN binding"/>
    <property type="evidence" value="ECO:0007669"/>
    <property type="project" value="TreeGrafter"/>
</dbReference>
<organism evidence="4 5">
    <name type="scientific">Candidatus Thalassarchaeum betae</name>
    <dbReference type="NCBI Taxonomy" id="2599289"/>
    <lineage>
        <taxon>Archaea</taxon>
        <taxon>Methanobacteriati</taxon>
        <taxon>Thermoplasmatota</taxon>
        <taxon>Candidatus Poseidoniia</taxon>
        <taxon>Candidatus Poseidoniales</taxon>
        <taxon>Candidatus Thalassarchaeaceae</taxon>
        <taxon>Candidatus Thalassarchaeum</taxon>
    </lineage>
</organism>
<sequence>MLYLCIEGESRLRVSMAEPVRVMGICGTYSPDTANGRMLEIALGYCEELGAETVLWDNSLNTLPFLGEDGCWSHPVVEEYTGLASSSDAFILSSPEYHGTMSGVMKNHLDFLSFDQTTDKAFGLMSTLGGQSNSNTLNHMRIAVRWIHGWAVPEQVAVGNVKSAFDDDGNLMDEKLDQRVRDLVASVVKTAEYLRGNR</sequence>
<comment type="similarity">
    <text evidence="2">Belongs to the SsuE family. Isf subfamily.</text>
</comment>
<dbReference type="InterPro" id="IPR050712">
    <property type="entry name" value="NAD(P)H-dep_reductase"/>
</dbReference>
<gene>
    <name evidence="4" type="ORF">CXX69_02360</name>
</gene>
<dbReference type="InterPro" id="IPR029039">
    <property type="entry name" value="Flavoprotein-like_sf"/>
</dbReference>
<comment type="caution">
    <text evidence="4">The sequence shown here is derived from an EMBL/GenBank/DDBJ whole genome shotgun (WGS) entry which is preliminary data.</text>
</comment>
<name>A0A2V3HT42_9ARCH</name>
<evidence type="ECO:0000259" key="3">
    <source>
        <dbReference type="Pfam" id="PF03358"/>
    </source>
</evidence>
<evidence type="ECO:0000256" key="1">
    <source>
        <dbReference type="ARBA" id="ARBA00001966"/>
    </source>
</evidence>
<comment type="cofactor">
    <cofactor evidence="1">
        <name>[4Fe-4S] cluster</name>
        <dbReference type="ChEBI" id="CHEBI:49883"/>
    </cofactor>
</comment>
<protein>
    <submittedName>
        <fullName evidence="4">NADPH-dependent FMN reductase</fullName>
    </submittedName>
</protein>
<dbReference type="InterPro" id="IPR005025">
    <property type="entry name" value="FMN_Rdtase-like_dom"/>
</dbReference>
<dbReference type="EMBL" id="PSPG01000004">
    <property type="protein sequence ID" value="PXF21969.1"/>
    <property type="molecule type" value="Genomic_DNA"/>
</dbReference>
<evidence type="ECO:0000313" key="4">
    <source>
        <dbReference type="EMBL" id="PXF21969.1"/>
    </source>
</evidence>
<dbReference type="GO" id="GO:0005829">
    <property type="term" value="C:cytosol"/>
    <property type="evidence" value="ECO:0007669"/>
    <property type="project" value="TreeGrafter"/>
</dbReference>
<dbReference type="PANTHER" id="PTHR30543:SF21">
    <property type="entry name" value="NAD(P)H-DEPENDENT FMN REDUCTASE LOT6"/>
    <property type="match status" value="1"/>
</dbReference>
<dbReference type="Gene3D" id="3.40.50.360">
    <property type="match status" value="1"/>
</dbReference>
<dbReference type="Proteomes" id="UP000248161">
    <property type="component" value="Unassembled WGS sequence"/>
</dbReference>
<dbReference type="PANTHER" id="PTHR30543">
    <property type="entry name" value="CHROMATE REDUCTASE"/>
    <property type="match status" value="1"/>
</dbReference>
<accession>A0A2V3HT42</accession>
<reference evidence="4 5" key="1">
    <citation type="journal article" date="2015" name="Nat. Commun.">
        <title>Genomic and transcriptomic evidence for scavenging of diverse organic compounds by widespread deep-sea archaea.</title>
        <authorList>
            <person name="Li M."/>
            <person name="Baker B.J."/>
            <person name="Anantharaman K."/>
            <person name="Jain S."/>
            <person name="Breier J.A."/>
            <person name="Dick G.J."/>
        </authorList>
    </citation>
    <scope>NUCLEOTIDE SEQUENCE [LARGE SCALE GENOMIC DNA]</scope>
    <source>
        <strain evidence="4">Cayman_51_deep</strain>
    </source>
</reference>
<proteinExistence type="inferred from homology"/>
<evidence type="ECO:0000313" key="5">
    <source>
        <dbReference type="Proteomes" id="UP000248161"/>
    </source>
</evidence>
<dbReference type="GO" id="GO:0016491">
    <property type="term" value="F:oxidoreductase activity"/>
    <property type="evidence" value="ECO:0007669"/>
    <property type="project" value="InterPro"/>
</dbReference>
<dbReference type="SUPFAM" id="SSF52218">
    <property type="entry name" value="Flavoproteins"/>
    <property type="match status" value="1"/>
</dbReference>
<evidence type="ECO:0000256" key="2">
    <source>
        <dbReference type="ARBA" id="ARBA00038292"/>
    </source>
</evidence>
<dbReference type="Pfam" id="PF03358">
    <property type="entry name" value="FMN_red"/>
    <property type="match status" value="1"/>
</dbReference>
<feature type="domain" description="NADPH-dependent FMN reductase-like" evidence="3">
    <location>
        <begin position="21"/>
        <end position="161"/>
    </location>
</feature>